<evidence type="ECO:0000313" key="3">
    <source>
        <dbReference type="EMBL" id="QJA78284.1"/>
    </source>
</evidence>
<accession>A0A6H1ZKF9</accession>
<dbReference type="EMBL" id="MT141534">
    <property type="protein sequence ID" value="QJA65227.1"/>
    <property type="molecule type" value="Genomic_DNA"/>
</dbReference>
<sequence>MSKEHEILFPEAKVGDIIIKPWSFGMLFKISDVLGSIIDKAEKRNILQDFEKETTTYVLMAKLFSLAGPELLSIISLTINMSQSEVEAFDMATGIKIALIIFNQNKDMIMNSIKNVFSVSLGEKEEAQE</sequence>
<dbReference type="AlphaFoldDB" id="A0A6H1ZKF9"/>
<evidence type="ECO:0000313" key="4">
    <source>
        <dbReference type="EMBL" id="QJH99150.1"/>
    </source>
</evidence>
<dbReference type="EMBL" id="MT144058">
    <property type="protein sequence ID" value="QJA47807.1"/>
    <property type="molecule type" value="Genomic_DNA"/>
</dbReference>
<gene>
    <name evidence="3" type="ORF">MM415A01095_0013</name>
    <name evidence="2" type="ORF">MM415B00426_0033</name>
    <name evidence="1" type="ORF">TM448A00739_0011</name>
    <name evidence="4" type="ORF">TM448B01500_0003</name>
</gene>
<dbReference type="EMBL" id="MT142329">
    <property type="protein sequence ID" value="QJA78284.1"/>
    <property type="molecule type" value="Genomic_DNA"/>
</dbReference>
<proteinExistence type="predicted"/>
<evidence type="ECO:0000313" key="2">
    <source>
        <dbReference type="EMBL" id="QJA65227.1"/>
    </source>
</evidence>
<name>A0A6H1ZKF9_9ZZZZ</name>
<organism evidence="1">
    <name type="scientific">viral metagenome</name>
    <dbReference type="NCBI Taxonomy" id="1070528"/>
    <lineage>
        <taxon>unclassified sequences</taxon>
        <taxon>metagenomes</taxon>
        <taxon>organismal metagenomes</taxon>
    </lineage>
</organism>
<evidence type="ECO:0008006" key="5">
    <source>
        <dbReference type="Google" id="ProtNLM"/>
    </source>
</evidence>
<evidence type="ECO:0000313" key="1">
    <source>
        <dbReference type="EMBL" id="QJA47807.1"/>
    </source>
</evidence>
<reference evidence="1" key="1">
    <citation type="submission" date="2020-03" db="EMBL/GenBank/DDBJ databases">
        <title>The deep terrestrial virosphere.</title>
        <authorList>
            <person name="Holmfeldt K."/>
            <person name="Nilsson E."/>
            <person name="Simone D."/>
            <person name="Lopez-Fernandez M."/>
            <person name="Wu X."/>
            <person name="de Brujin I."/>
            <person name="Lundin D."/>
            <person name="Andersson A."/>
            <person name="Bertilsson S."/>
            <person name="Dopson M."/>
        </authorList>
    </citation>
    <scope>NUCLEOTIDE SEQUENCE</scope>
    <source>
        <strain evidence="3">MM415A01095</strain>
        <strain evidence="2">MM415B00426</strain>
        <strain evidence="1">TM448A00739</strain>
        <strain evidence="4">TM448B01500</strain>
    </source>
</reference>
<dbReference type="EMBL" id="MT144772">
    <property type="protein sequence ID" value="QJH99150.1"/>
    <property type="molecule type" value="Genomic_DNA"/>
</dbReference>
<protein>
    <recommendedName>
        <fullName evidence="5">Tail assembly chaperone</fullName>
    </recommendedName>
</protein>